<sequence length="106" mass="11493">MKDTSGGHQSEEYWGSCSGTDRGICLHFSSDPHRYLVFPGRITALALLTIVTPPAPTLSTSKFCAFQALPLLFRVGMRNRSNPHCSVTLAYVAALAIVIKDITISP</sequence>
<organism evidence="1 2">
    <name type="scientific">Hibiscus sabdariffa</name>
    <name type="common">roselle</name>
    <dbReference type="NCBI Taxonomy" id="183260"/>
    <lineage>
        <taxon>Eukaryota</taxon>
        <taxon>Viridiplantae</taxon>
        <taxon>Streptophyta</taxon>
        <taxon>Embryophyta</taxon>
        <taxon>Tracheophyta</taxon>
        <taxon>Spermatophyta</taxon>
        <taxon>Magnoliopsida</taxon>
        <taxon>eudicotyledons</taxon>
        <taxon>Gunneridae</taxon>
        <taxon>Pentapetalae</taxon>
        <taxon>rosids</taxon>
        <taxon>malvids</taxon>
        <taxon>Malvales</taxon>
        <taxon>Malvaceae</taxon>
        <taxon>Malvoideae</taxon>
        <taxon>Hibiscus</taxon>
    </lineage>
</organism>
<dbReference type="Proteomes" id="UP001396334">
    <property type="component" value="Unassembled WGS sequence"/>
</dbReference>
<evidence type="ECO:0000313" key="1">
    <source>
        <dbReference type="EMBL" id="KAK9032421.1"/>
    </source>
</evidence>
<dbReference type="EMBL" id="JBBPBN010000009">
    <property type="protein sequence ID" value="KAK9032421.1"/>
    <property type="molecule type" value="Genomic_DNA"/>
</dbReference>
<evidence type="ECO:0000313" key="2">
    <source>
        <dbReference type="Proteomes" id="UP001396334"/>
    </source>
</evidence>
<keyword evidence="2" id="KW-1185">Reference proteome</keyword>
<reference evidence="1 2" key="1">
    <citation type="journal article" date="2024" name="G3 (Bethesda)">
        <title>Genome assembly of Hibiscus sabdariffa L. provides insights into metabolisms of medicinal natural products.</title>
        <authorList>
            <person name="Kim T."/>
        </authorList>
    </citation>
    <scope>NUCLEOTIDE SEQUENCE [LARGE SCALE GENOMIC DNA]</scope>
    <source>
        <strain evidence="1">TK-2024</strain>
        <tissue evidence="1">Old leaves</tissue>
    </source>
</reference>
<gene>
    <name evidence="1" type="ORF">V6N11_056686</name>
</gene>
<name>A0ABR2T577_9ROSI</name>
<protein>
    <submittedName>
        <fullName evidence="1">Uncharacterized protein</fullName>
    </submittedName>
</protein>
<accession>A0ABR2T577</accession>
<proteinExistence type="predicted"/>
<comment type="caution">
    <text evidence="1">The sequence shown here is derived from an EMBL/GenBank/DDBJ whole genome shotgun (WGS) entry which is preliminary data.</text>
</comment>